<gene>
    <name evidence="1" type="ORF">C7R54_06565</name>
</gene>
<dbReference type="AlphaFoldDB" id="A0A4V1MSV4"/>
<proteinExistence type="predicted"/>
<protein>
    <submittedName>
        <fullName evidence="1">Uncharacterized protein</fullName>
    </submittedName>
</protein>
<evidence type="ECO:0000313" key="1">
    <source>
        <dbReference type="EMBL" id="RXN93350.1"/>
    </source>
</evidence>
<dbReference type="EMBL" id="PYAL01000001">
    <property type="protein sequence ID" value="RXN93350.1"/>
    <property type="molecule type" value="Genomic_DNA"/>
</dbReference>
<reference evidence="1 2" key="1">
    <citation type="journal article" date="2017" name="Int. J. Syst. Evol. Microbiol.">
        <title>Achromobacter aloeverae sp. nov., isolated from the root of Aloe vera (L.) Burm.f.</title>
        <authorList>
            <person name="Kuncharoen N."/>
            <person name="Muramatsu Y."/>
            <person name="Shibata C."/>
            <person name="Kamakura Y."/>
            <person name="Nakagawa Y."/>
            <person name="Tanasupawat S."/>
        </authorList>
    </citation>
    <scope>NUCLEOTIDE SEQUENCE [LARGE SCALE GENOMIC DNA]</scope>
    <source>
        <strain evidence="1 2">AVA-1</strain>
    </source>
</reference>
<comment type="caution">
    <text evidence="1">The sequence shown here is derived from an EMBL/GenBank/DDBJ whole genome shotgun (WGS) entry which is preliminary data.</text>
</comment>
<keyword evidence="2" id="KW-1185">Reference proteome</keyword>
<name>A0A4V1MSV4_9BURK</name>
<evidence type="ECO:0000313" key="2">
    <source>
        <dbReference type="Proteomes" id="UP000290849"/>
    </source>
</evidence>
<organism evidence="1 2">
    <name type="scientific">Achromobacter aloeverae</name>
    <dbReference type="NCBI Taxonomy" id="1750518"/>
    <lineage>
        <taxon>Bacteria</taxon>
        <taxon>Pseudomonadati</taxon>
        <taxon>Pseudomonadota</taxon>
        <taxon>Betaproteobacteria</taxon>
        <taxon>Burkholderiales</taxon>
        <taxon>Alcaligenaceae</taxon>
        <taxon>Achromobacter</taxon>
    </lineage>
</organism>
<accession>A0A4V1MSV4</accession>
<sequence>MCLAPSGNEAFESYGLATVQAQDQDARGPLVRAGQPRAHRRLARAESQPLASAYGDGAYARVSFGLDATRSAGRGYPAPSTPGETRFRIHVRLSGSGTEAIAWDAERRHLFYLLPQPQTHRGDAFVREPYTFERSEPLHNGAFGSPAEYRVLDVGRRCAVVGRPDARFELAINFSPAGEPVSSPVRAYVAPEARLGKGLAWYAVQGRPVGAITGIGCCAYPLVDGAGEGRATPARPPVYTVIADWMSGKSEPELARLMLRARGRSPDEVRDLVNGRKWTDIDGCMRAHEWGDIQRETLSPSLSHGQVRQRIRALLDKPGVDSVMVQIGVRAFVLDAYARADDMDGAGAAAYLIHLYQPRSGDVHTIRDHAELWMGDGTRPGTTPVDDAACYFGNADLDYALLYVDTSARPSGGGFAARAGGPRRVYWHVSAPSVSAGVPAAPAAPSVPTAARRFSIERLLAQAALMEDLDDPPIVVCYHVDADRRPDHHALDYRAYFLGKAMGHADWLVVSDDDAQPESYRKTPHQLCQLMLALKGQDHKGGLAYLKQYDCKWPDPLPSAPLPAMSRFDLATEIRSYLQEHRSIVLQVGARAMVMSSGGIGEQLGRDGLTILDPSTQRYLATFGAQLDDALLQLFPPDSGDGNSEEPLYRDCMVSYLGSVNRGYESE</sequence>
<dbReference type="Proteomes" id="UP000290849">
    <property type="component" value="Unassembled WGS sequence"/>
</dbReference>